<dbReference type="SUPFAM" id="SSF53335">
    <property type="entry name" value="S-adenosyl-L-methionine-dependent methyltransferases"/>
    <property type="match status" value="1"/>
</dbReference>
<dbReference type="RefSeq" id="WP_320313844.1">
    <property type="nucleotide sequence ID" value="NZ_JAVIKH010000009.1"/>
</dbReference>
<dbReference type="GO" id="GO:0008168">
    <property type="term" value="F:methyltransferase activity"/>
    <property type="evidence" value="ECO:0007669"/>
    <property type="project" value="UniProtKB-KW"/>
</dbReference>
<evidence type="ECO:0000313" key="2">
    <source>
        <dbReference type="Proteomes" id="UP001279681"/>
    </source>
</evidence>
<dbReference type="EMBL" id="JAVIKH010000009">
    <property type="protein sequence ID" value="MDX8336392.1"/>
    <property type="molecule type" value="Genomic_DNA"/>
</dbReference>
<sequence>MNFNKQFENYDYNAIVQKEVAKKLLTFIDKSKKYDTILELGCGTGIFTKIIKSNLIFSSLDLNDIFDTTNYFDKNIYRNFFIANMESFQFENYSLIVSSSAFQWAENLENLIKNISKNTNELVFSIYSKGNLIEIFNHFGVSLNYKDSQEILNILKKYYTTVKFEEEEFTLNFPTPLKALKHLKETGVTGFSTSNYSKIKSFNSNILTYKVSYFSCKN</sequence>
<keyword evidence="2" id="KW-1185">Reference proteome</keyword>
<evidence type="ECO:0000313" key="1">
    <source>
        <dbReference type="EMBL" id="MDX8336392.1"/>
    </source>
</evidence>
<dbReference type="GO" id="GO:0032259">
    <property type="term" value="P:methylation"/>
    <property type="evidence" value="ECO:0007669"/>
    <property type="project" value="UniProtKB-KW"/>
</dbReference>
<protein>
    <submittedName>
        <fullName evidence="1">Methyltransferase domain-containing protein</fullName>
    </submittedName>
</protein>
<dbReference type="CDD" id="cd02440">
    <property type="entry name" value="AdoMet_MTases"/>
    <property type="match status" value="1"/>
</dbReference>
<gene>
    <name evidence="1" type="ORF">RFV38_07770</name>
</gene>
<dbReference type="Proteomes" id="UP001279681">
    <property type="component" value="Unassembled WGS sequence"/>
</dbReference>
<name>A0ABU4WA36_9FUSO</name>
<dbReference type="Pfam" id="PF13489">
    <property type="entry name" value="Methyltransf_23"/>
    <property type="match status" value="1"/>
</dbReference>
<reference evidence="2" key="1">
    <citation type="submission" date="2023-07" db="EMBL/GenBank/DDBJ databases">
        <authorList>
            <person name="Colorado M.A."/>
            <person name="Villamil L.M."/>
            <person name="Melo J.F."/>
            <person name="Rodriguez J.A."/>
            <person name="Ruiz R.Y."/>
        </authorList>
    </citation>
    <scope>NUCLEOTIDE SEQUENCE [LARGE SCALE GENOMIC DNA]</scope>
    <source>
        <strain evidence="2">C33</strain>
    </source>
</reference>
<organism evidence="1 2">
    <name type="scientific">Candidatus Cetobacterium colombiensis</name>
    <dbReference type="NCBI Taxonomy" id="3073100"/>
    <lineage>
        <taxon>Bacteria</taxon>
        <taxon>Fusobacteriati</taxon>
        <taxon>Fusobacteriota</taxon>
        <taxon>Fusobacteriia</taxon>
        <taxon>Fusobacteriales</taxon>
        <taxon>Fusobacteriaceae</taxon>
        <taxon>Cetobacterium</taxon>
    </lineage>
</organism>
<dbReference type="PANTHER" id="PTHR43861:SF1">
    <property type="entry name" value="TRANS-ACONITATE 2-METHYLTRANSFERASE"/>
    <property type="match status" value="1"/>
</dbReference>
<keyword evidence="1" id="KW-0489">Methyltransferase</keyword>
<dbReference type="InterPro" id="IPR029063">
    <property type="entry name" value="SAM-dependent_MTases_sf"/>
</dbReference>
<keyword evidence="1" id="KW-0808">Transferase</keyword>
<dbReference type="PANTHER" id="PTHR43861">
    <property type="entry name" value="TRANS-ACONITATE 2-METHYLTRANSFERASE-RELATED"/>
    <property type="match status" value="1"/>
</dbReference>
<accession>A0ABU4WA36</accession>
<comment type="caution">
    <text evidence="1">The sequence shown here is derived from an EMBL/GenBank/DDBJ whole genome shotgun (WGS) entry which is preliminary data.</text>
</comment>
<proteinExistence type="predicted"/>
<dbReference type="Gene3D" id="3.40.50.150">
    <property type="entry name" value="Vaccinia Virus protein VP39"/>
    <property type="match status" value="1"/>
</dbReference>